<comment type="caution">
    <text evidence="3">The sequence shown here is derived from an EMBL/GenBank/DDBJ whole genome shotgun (WGS) entry which is preliminary data.</text>
</comment>
<dbReference type="CDD" id="cd00293">
    <property type="entry name" value="USP-like"/>
    <property type="match status" value="2"/>
</dbReference>
<sequence length="287" mass="31193">MTTSQHILACIDGSAVTASVCDYAAWYANRVNLPVGLLHVSDVPASFRRDLSGAIGINSREFLLEELAQLDEQRAKVVNSYSNALVQDAKSHIRNKFGDLEVLIYQRRGKLLPAIEHFATANRAIVMGRRGEDHKYSRINIGSQIETVARASDIPVVICSETFKEPRSYMIAFDGSKTAIKAVQMVAKSPMLKGLDSHVVMIGNHNDAAKQSLSAAAAQLQEAGFSVKAHHLSASDAVDGLLKFQLDNDIDMMVVGAYGHSKLQQLFLGSTTTEIIASTLSPVVLLR</sequence>
<evidence type="ECO:0000259" key="2">
    <source>
        <dbReference type="Pfam" id="PF00582"/>
    </source>
</evidence>
<comment type="similarity">
    <text evidence="1">Belongs to the universal stress protein A family.</text>
</comment>
<protein>
    <submittedName>
        <fullName evidence="3">Universal stress protein</fullName>
    </submittedName>
</protein>
<keyword evidence="4" id="KW-1185">Reference proteome</keyword>
<dbReference type="SUPFAM" id="SSF52402">
    <property type="entry name" value="Adenine nucleotide alpha hydrolases-like"/>
    <property type="match status" value="2"/>
</dbReference>
<dbReference type="Gene3D" id="3.40.50.12370">
    <property type="match status" value="1"/>
</dbReference>
<proteinExistence type="inferred from homology"/>
<dbReference type="RefSeq" id="WP_075101201.1">
    <property type="nucleotide sequence ID" value="NZ_JAGBKN010000017.1"/>
</dbReference>
<accession>A0AAW4IXP0</accession>
<dbReference type="Proteomes" id="UP000664161">
    <property type="component" value="Unassembled WGS sequence"/>
</dbReference>
<feature type="domain" description="UspA" evidence="2">
    <location>
        <begin position="5"/>
        <end position="159"/>
    </location>
</feature>
<dbReference type="InterPro" id="IPR006016">
    <property type="entry name" value="UspA"/>
</dbReference>
<dbReference type="EMBL" id="JAGBKN010000017">
    <property type="protein sequence ID" value="MBO1517380.1"/>
    <property type="molecule type" value="Genomic_DNA"/>
</dbReference>
<dbReference type="Pfam" id="PF00582">
    <property type="entry name" value="Usp"/>
    <property type="match status" value="2"/>
</dbReference>
<dbReference type="InterPro" id="IPR006015">
    <property type="entry name" value="Universal_stress_UspA"/>
</dbReference>
<evidence type="ECO:0000313" key="4">
    <source>
        <dbReference type="Proteomes" id="UP000664161"/>
    </source>
</evidence>
<name>A0AAW4IXP0_9GAMM</name>
<dbReference type="PANTHER" id="PTHR46268">
    <property type="entry name" value="STRESS RESPONSE PROTEIN NHAX"/>
    <property type="match status" value="1"/>
</dbReference>
<gene>
    <name evidence="3" type="ORF">J3491_08540</name>
</gene>
<organism evidence="3 4">
    <name type="scientific">Psychrobacter halodurans</name>
    <dbReference type="NCBI Taxonomy" id="2818439"/>
    <lineage>
        <taxon>Bacteria</taxon>
        <taxon>Pseudomonadati</taxon>
        <taxon>Pseudomonadota</taxon>
        <taxon>Gammaproteobacteria</taxon>
        <taxon>Moraxellales</taxon>
        <taxon>Moraxellaceae</taxon>
        <taxon>Psychrobacter</taxon>
    </lineage>
</organism>
<dbReference type="AlphaFoldDB" id="A0AAW4IXP0"/>
<feature type="domain" description="UspA" evidence="2">
    <location>
        <begin position="207"/>
        <end position="287"/>
    </location>
</feature>
<evidence type="ECO:0000313" key="3">
    <source>
        <dbReference type="EMBL" id="MBO1517380.1"/>
    </source>
</evidence>
<dbReference type="PRINTS" id="PR01438">
    <property type="entry name" value="UNVRSLSTRESS"/>
</dbReference>
<reference evidence="3 4" key="1">
    <citation type="submission" date="2021-03" db="EMBL/GenBank/DDBJ databases">
        <authorList>
            <person name="Shang D.-D."/>
            <person name="Du Z.-J."/>
            <person name="Chen G.-J."/>
        </authorList>
    </citation>
    <scope>NUCLEOTIDE SEQUENCE [LARGE SCALE GENOMIC DNA]</scope>
    <source>
        <strain evidence="3 4">F2608</strain>
    </source>
</reference>
<dbReference type="PANTHER" id="PTHR46268:SF15">
    <property type="entry name" value="UNIVERSAL STRESS PROTEIN HP_0031"/>
    <property type="match status" value="1"/>
</dbReference>
<evidence type="ECO:0000256" key="1">
    <source>
        <dbReference type="ARBA" id="ARBA00008791"/>
    </source>
</evidence>